<organism evidence="8 9">
    <name type="scientific">Encephalitozoon intestinalis (strain ATCC 50506)</name>
    <name type="common">Microsporidian parasite</name>
    <name type="synonym">Septata intestinalis</name>
    <dbReference type="NCBI Taxonomy" id="876142"/>
    <lineage>
        <taxon>Eukaryota</taxon>
        <taxon>Fungi</taxon>
        <taxon>Fungi incertae sedis</taxon>
        <taxon>Microsporidia</taxon>
        <taxon>Unikaryonidae</taxon>
        <taxon>Encephalitozoon</taxon>
    </lineage>
</organism>
<gene>
    <name evidence="8" type="ORF">Eint_111210</name>
</gene>
<dbReference type="HOGENOM" id="CLU_142964_0_0_1"/>
<evidence type="ECO:0000313" key="8">
    <source>
        <dbReference type="EMBL" id="ADM12620.1"/>
    </source>
</evidence>
<evidence type="ECO:0000256" key="1">
    <source>
        <dbReference type="ARBA" id="ARBA00004240"/>
    </source>
</evidence>
<sequence>MSYLICGIVEYLLEQKKDVEASLKTIGYEIGIKLLEVCNFEREVHIPTLLYRIAFDFLSLVGDSDKRIDKSEDSDKTYFLTDADGVLSRFMSVPTEWDGFSADSVVCGMIEAVLMASGYRSEVTAFPKPSESLSNRVIFQINILDP</sequence>
<evidence type="ECO:0000256" key="4">
    <source>
        <dbReference type="ARBA" id="ARBA00022448"/>
    </source>
</evidence>
<reference evidence="8 9" key="1">
    <citation type="journal article" date="2010" name="Nat. Commun.">
        <title>The complete sequence of the smallest known nuclear genome from the microsporidian Encephalitozoon intestinalis.</title>
        <authorList>
            <person name="Corradi N."/>
            <person name="Pombert J.-F."/>
            <person name="Farinelli L."/>
            <person name="Didier E.S."/>
            <person name="Keeling P.J."/>
        </authorList>
    </citation>
    <scope>NUCLEOTIDE SEQUENCE [LARGE SCALE GENOMIC DNA]</scope>
    <source>
        <strain evidence="8 9">ATCC 50506</strain>
    </source>
</reference>
<evidence type="ECO:0000256" key="3">
    <source>
        <dbReference type="ARBA" id="ARBA00006218"/>
    </source>
</evidence>
<dbReference type="PANTHER" id="PTHR20902">
    <property type="entry name" value="41-2 PROTEIN ANTIGEN-RELATED"/>
    <property type="match status" value="1"/>
</dbReference>
<dbReference type="Pfam" id="PF04051">
    <property type="entry name" value="TRAPP"/>
    <property type="match status" value="1"/>
</dbReference>
<dbReference type="GO" id="GO:1990070">
    <property type="term" value="C:TRAPPI protein complex"/>
    <property type="evidence" value="ECO:0007669"/>
    <property type="project" value="TreeGrafter"/>
</dbReference>
<comment type="similarity">
    <text evidence="3">Belongs to the TRAPP small subunits family. BET3 subfamily.</text>
</comment>
<dbReference type="CDD" id="cd14943">
    <property type="entry name" value="TRAPPC5_Trs31"/>
    <property type="match status" value="1"/>
</dbReference>
<dbReference type="GO" id="GO:0005783">
    <property type="term" value="C:endoplasmic reticulum"/>
    <property type="evidence" value="ECO:0007669"/>
    <property type="project" value="UniProtKB-SubCell"/>
</dbReference>
<evidence type="ECO:0000313" key="9">
    <source>
        <dbReference type="Proteomes" id="UP000002313"/>
    </source>
</evidence>
<dbReference type="InterPro" id="IPR016696">
    <property type="entry name" value="TRAPP-I_su5"/>
</dbReference>
<dbReference type="SUPFAM" id="SSF111126">
    <property type="entry name" value="Ligand-binding domain in the NO signalling and Golgi transport"/>
    <property type="match status" value="1"/>
</dbReference>
<evidence type="ECO:0000256" key="7">
    <source>
        <dbReference type="ARBA" id="ARBA00023034"/>
    </source>
</evidence>
<reference evidence="8 9" key="2">
    <citation type="journal article" date="2012" name="Proc. Natl. Acad. Sci. U.S.A.">
        <title>Gain and loss of multiple functionally related, horizontally transferred genes in the reduced genomes of two microsporidian parasites.</title>
        <authorList>
            <person name="Pombert J.-F."/>
            <person name="Selman M."/>
            <person name="Burki F."/>
            <person name="Bardell F.T."/>
            <person name="Farinelli L."/>
            <person name="Solter L.F."/>
            <person name="Whitman D.W."/>
            <person name="Weiss L.M."/>
            <person name="Corradi N."/>
            <person name="Keeling P.J."/>
        </authorList>
    </citation>
    <scope>NUCLEOTIDE SEQUENCE [LARGE SCALE GENOMIC DNA]</scope>
    <source>
        <strain evidence="8 9">ATCC 50506</strain>
    </source>
</reference>
<accession>E0S9Z8</accession>
<evidence type="ECO:0000256" key="5">
    <source>
        <dbReference type="ARBA" id="ARBA00022824"/>
    </source>
</evidence>
<keyword evidence="5" id="KW-0256">Endoplasmic reticulum</keyword>
<evidence type="ECO:0000256" key="2">
    <source>
        <dbReference type="ARBA" id="ARBA00004555"/>
    </source>
</evidence>
<dbReference type="GO" id="GO:1990071">
    <property type="term" value="C:TRAPPII protein complex"/>
    <property type="evidence" value="ECO:0007669"/>
    <property type="project" value="TreeGrafter"/>
</dbReference>
<dbReference type="OrthoDB" id="10254842at2759"/>
<dbReference type="AlphaFoldDB" id="E0S9Z8"/>
<dbReference type="VEuPathDB" id="MicrosporidiaDB:Eint_111210"/>
<protein>
    <submittedName>
        <fullName evidence="8">Transport protein particle complex subunit</fullName>
    </submittedName>
</protein>
<dbReference type="Proteomes" id="UP000002313">
    <property type="component" value="Chromosome XI"/>
</dbReference>
<dbReference type="PANTHER" id="PTHR20902:SF0">
    <property type="entry name" value="TRAFFICKING PROTEIN PARTICLE COMPLEX SUBUNIT 5"/>
    <property type="match status" value="1"/>
</dbReference>
<keyword evidence="9" id="KW-1185">Reference proteome</keyword>
<comment type="subcellular location">
    <subcellularLocation>
        <location evidence="1">Endoplasmic reticulum</location>
    </subcellularLocation>
    <subcellularLocation>
        <location evidence="2">Golgi apparatus</location>
    </subcellularLocation>
</comment>
<proteinExistence type="inferred from homology"/>
<keyword evidence="6" id="KW-0931">ER-Golgi transport</keyword>
<evidence type="ECO:0000256" key="6">
    <source>
        <dbReference type="ARBA" id="ARBA00022892"/>
    </source>
</evidence>
<dbReference type="InterPro" id="IPR007194">
    <property type="entry name" value="TRAPP_component"/>
</dbReference>
<dbReference type="RefSeq" id="XP_003073980.1">
    <property type="nucleotide sequence ID" value="XM_003073934.1"/>
</dbReference>
<dbReference type="EMBL" id="CP001952">
    <property type="protein sequence ID" value="ADM12620.1"/>
    <property type="molecule type" value="Genomic_DNA"/>
</dbReference>
<dbReference type="InterPro" id="IPR024096">
    <property type="entry name" value="NO_sig/Golgi_transp_ligand-bd"/>
</dbReference>
<dbReference type="GeneID" id="9699689"/>
<name>E0S9Z8_ENCIT</name>
<keyword evidence="4" id="KW-0813">Transport</keyword>
<dbReference type="Gene3D" id="3.30.1380.20">
    <property type="entry name" value="Trafficking protein particle complex subunit 3"/>
    <property type="match status" value="1"/>
</dbReference>
<keyword evidence="7" id="KW-0333">Golgi apparatus</keyword>
<dbReference type="KEGG" id="ein:Eint_111210"/>
<dbReference type="GO" id="GO:1990072">
    <property type="term" value="C:TRAPPIII protein complex"/>
    <property type="evidence" value="ECO:0007669"/>
    <property type="project" value="TreeGrafter"/>
</dbReference>
<dbReference type="GO" id="GO:0006888">
    <property type="term" value="P:endoplasmic reticulum to Golgi vesicle-mediated transport"/>
    <property type="evidence" value="ECO:0007669"/>
    <property type="project" value="TreeGrafter"/>
</dbReference>